<dbReference type="RefSeq" id="WP_345689693.1">
    <property type="nucleotide sequence ID" value="NZ_BAABRO010000044.1"/>
</dbReference>
<accession>A0ABP9W5H7</accession>
<dbReference type="EMBL" id="BAABRO010000044">
    <property type="protein sequence ID" value="GAA5511208.1"/>
    <property type="molecule type" value="Genomic_DNA"/>
</dbReference>
<evidence type="ECO:0000313" key="2">
    <source>
        <dbReference type="Proteomes" id="UP001416858"/>
    </source>
</evidence>
<name>A0ABP9W5H7_9BACT</name>
<evidence type="ECO:0000313" key="1">
    <source>
        <dbReference type="EMBL" id="GAA5511208.1"/>
    </source>
</evidence>
<sequence>MSSDNYMEYEGQRFQTSKPYSDWDDFKEDPKNYLESETEKMQAAVKSVQFLPTAADREGVMAQMSDKQFPGFGCAQLGILHKDQLDQCAAFSIQIPRSSQCRYVGYVNVDGRFVLVSDFIGPPVPSIAYISVSDDHLNFHNIKKSLVHRDPIAGQDGAEP</sequence>
<protein>
    <submittedName>
        <fullName evidence="1">Uncharacterized protein</fullName>
    </submittedName>
</protein>
<comment type="caution">
    <text evidence="1">The sequence shown here is derived from an EMBL/GenBank/DDBJ whole genome shotgun (WGS) entry which is preliminary data.</text>
</comment>
<keyword evidence="2" id="KW-1185">Reference proteome</keyword>
<dbReference type="Proteomes" id="UP001416858">
    <property type="component" value="Unassembled WGS sequence"/>
</dbReference>
<reference evidence="1 2" key="1">
    <citation type="submission" date="2024-02" db="EMBL/GenBank/DDBJ databases">
        <title>Rhodopirellula caenicola NBRC 110016.</title>
        <authorList>
            <person name="Ichikawa N."/>
            <person name="Katano-Makiyama Y."/>
            <person name="Hidaka K."/>
        </authorList>
    </citation>
    <scope>NUCLEOTIDE SEQUENCE [LARGE SCALE GENOMIC DNA]</scope>
    <source>
        <strain evidence="1 2">NBRC 110016</strain>
    </source>
</reference>
<gene>
    <name evidence="1" type="ORF">Rcae01_06724</name>
</gene>
<proteinExistence type="predicted"/>
<organism evidence="1 2">
    <name type="scientific">Novipirellula caenicola</name>
    <dbReference type="NCBI Taxonomy" id="1536901"/>
    <lineage>
        <taxon>Bacteria</taxon>
        <taxon>Pseudomonadati</taxon>
        <taxon>Planctomycetota</taxon>
        <taxon>Planctomycetia</taxon>
        <taxon>Pirellulales</taxon>
        <taxon>Pirellulaceae</taxon>
        <taxon>Novipirellula</taxon>
    </lineage>
</organism>